<organism evidence="1 2">
    <name type="scientific">Operophtera brumata</name>
    <name type="common">Winter moth</name>
    <name type="synonym">Phalaena brumata</name>
    <dbReference type="NCBI Taxonomy" id="104452"/>
    <lineage>
        <taxon>Eukaryota</taxon>
        <taxon>Metazoa</taxon>
        <taxon>Ecdysozoa</taxon>
        <taxon>Arthropoda</taxon>
        <taxon>Hexapoda</taxon>
        <taxon>Insecta</taxon>
        <taxon>Pterygota</taxon>
        <taxon>Neoptera</taxon>
        <taxon>Endopterygota</taxon>
        <taxon>Lepidoptera</taxon>
        <taxon>Glossata</taxon>
        <taxon>Ditrysia</taxon>
        <taxon>Geometroidea</taxon>
        <taxon>Geometridae</taxon>
        <taxon>Larentiinae</taxon>
        <taxon>Operophtera</taxon>
    </lineage>
</organism>
<dbReference type="PANTHER" id="PTHR33395:SF22">
    <property type="entry name" value="REVERSE TRANSCRIPTASE DOMAIN-CONTAINING PROTEIN"/>
    <property type="match status" value="1"/>
</dbReference>
<proteinExistence type="predicted"/>
<evidence type="ECO:0000313" key="1">
    <source>
        <dbReference type="EMBL" id="KOB76503.1"/>
    </source>
</evidence>
<name>A0A0L7LLS0_OPEBR</name>
<protein>
    <submittedName>
        <fullName evidence="1">Putative tick transposon</fullName>
    </submittedName>
</protein>
<dbReference type="GO" id="GO:0007508">
    <property type="term" value="P:larval heart development"/>
    <property type="evidence" value="ECO:0007669"/>
    <property type="project" value="TreeGrafter"/>
</dbReference>
<dbReference type="SUPFAM" id="SSF56219">
    <property type="entry name" value="DNase I-like"/>
    <property type="match status" value="1"/>
</dbReference>
<accession>A0A0L7LLS0</accession>
<comment type="caution">
    <text evidence="1">The sequence shown here is derived from an EMBL/GenBank/DDBJ whole genome shotgun (WGS) entry which is preliminary data.</text>
</comment>
<gene>
    <name evidence="1" type="ORF">OBRU01_05639</name>
</gene>
<dbReference type="STRING" id="104452.A0A0L7LLS0"/>
<evidence type="ECO:0000313" key="2">
    <source>
        <dbReference type="Proteomes" id="UP000037510"/>
    </source>
</evidence>
<dbReference type="InterPro" id="IPR036691">
    <property type="entry name" value="Endo/exonu/phosph_ase_sf"/>
</dbReference>
<dbReference type="Proteomes" id="UP000037510">
    <property type="component" value="Unassembled WGS sequence"/>
</dbReference>
<dbReference type="PANTHER" id="PTHR33395">
    <property type="entry name" value="TRANSCRIPTASE, PUTATIVE-RELATED-RELATED"/>
    <property type="match status" value="1"/>
</dbReference>
<sequence length="402" mass="45783">MFSLQKCSIKKNDSSWITPDVQNYKLFLFDIIEFSKLVPNNDIILSQISDMTKIIITQQTVHGGSCIFVTDRIKCIENVDLTSLSVERKCEISAIDLLELDMTIVCIYRTNLVSFSDFICAFERLLDKISFLGIECILMGDFNVNCLINLYSDVKKLTDLLSAHGLSNLVDFPTRTNTVSSTSLDHLYTNLVAGTVSVSPVITNISDHIAIKGEVTRARILPHTKYTYTRKFNNINKANFVVSVDSVDWTEILQKKNQTFDMLNSIINVIKNKFEICFPTQKCSIKKNDSSWITPDVQNYKLFLFDIIEFSKLVPNNDIILSQISDMTNYYNVLINRTKREYYETIIGASRMTLLEVDCRGTTAADGRLAHFTDEDPQLRTDGWLTLLTRNHSRGRTAGSLY</sequence>
<dbReference type="Gene3D" id="3.60.10.10">
    <property type="entry name" value="Endonuclease/exonuclease/phosphatase"/>
    <property type="match status" value="1"/>
</dbReference>
<dbReference type="AlphaFoldDB" id="A0A0L7LLS0"/>
<dbReference type="GO" id="GO:0031012">
    <property type="term" value="C:extracellular matrix"/>
    <property type="evidence" value="ECO:0007669"/>
    <property type="project" value="TreeGrafter"/>
</dbReference>
<dbReference type="EMBL" id="JTDY01000600">
    <property type="protein sequence ID" value="KOB76503.1"/>
    <property type="molecule type" value="Genomic_DNA"/>
</dbReference>
<keyword evidence="2" id="KW-1185">Reference proteome</keyword>
<dbReference type="GO" id="GO:0061343">
    <property type="term" value="P:cell adhesion involved in heart morphogenesis"/>
    <property type="evidence" value="ECO:0007669"/>
    <property type="project" value="TreeGrafter"/>
</dbReference>
<reference evidence="1 2" key="1">
    <citation type="journal article" date="2015" name="Genome Biol. Evol.">
        <title>The genome of winter moth (Operophtera brumata) provides a genomic perspective on sexual dimorphism and phenology.</title>
        <authorList>
            <person name="Derks M.F."/>
            <person name="Smit S."/>
            <person name="Salis L."/>
            <person name="Schijlen E."/>
            <person name="Bossers A."/>
            <person name="Mateman C."/>
            <person name="Pijl A.S."/>
            <person name="de Ridder D."/>
            <person name="Groenen M.A."/>
            <person name="Visser M.E."/>
            <person name="Megens H.J."/>
        </authorList>
    </citation>
    <scope>NUCLEOTIDE SEQUENCE [LARGE SCALE GENOMIC DNA]</scope>
    <source>
        <strain evidence="1">WM2013NL</strain>
        <tissue evidence="1">Head and thorax</tissue>
    </source>
</reference>